<dbReference type="EMBL" id="VHLG01000020">
    <property type="protein sequence ID" value="TPW27106.1"/>
    <property type="molecule type" value="Genomic_DNA"/>
</dbReference>
<comment type="caution">
    <text evidence="2">The sequence shown here is derived from an EMBL/GenBank/DDBJ whole genome shotgun (WGS) entry which is preliminary data.</text>
</comment>
<evidence type="ECO:0000313" key="2">
    <source>
        <dbReference type="EMBL" id="TPW27106.1"/>
    </source>
</evidence>
<dbReference type="SUPFAM" id="SSF53756">
    <property type="entry name" value="UDP-Glycosyltransferase/glycogen phosphorylase"/>
    <property type="match status" value="1"/>
</dbReference>
<evidence type="ECO:0000259" key="1">
    <source>
        <dbReference type="Pfam" id="PF13579"/>
    </source>
</evidence>
<evidence type="ECO:0000313" key="3">
    <source>
        <dbReference type="Proteomes" id="UP000318801"/>
    </source>
</evidence>
<organism evidence="2 3">
    <name type="scientific">Martelella alba</name>
    <dbReference type="NCBI Taxonomy" id="2590451"/>
    <lineage>
        <taxon>Bacteria</taxon>
        <taxon>Pseudomonadati</taxon>
        <taxon>Pseudomonadota</taxon>
        <taxon>Alphaproteobacteria</taxon>
        <taxon>Hyphomicrobiales</taxon>
        <taxon>Aurantimonadaceae</taxon>
        <taxon>Martelella</taxon>
    </lineage>
</organism>
<dbReference type="InterPro" id="IPR028098">
    <property type="entry name" value="Glyco_trans_4-like_N"/>
</dbReference>
<sequence length="386" mass="42314">MKIVYATNGLPQEKLNGGEIASMNFIDALASAGHDVHVVGYQRIDRPAIEGERIYSAGPWPIEMSDAGMLRYKWVLQSLLTGRPVVNTKFVSGKYLKALRRALAEKADLLVIDHAHMGWLASLSWVPRDRIFVAHNVEADLYRSAGLKASGYLRWLYQRDAVLLSKLERFLIADSVETWCLSDGDRLALAEMSGMSDRIHVFDLPGQSLRDPGSVLNGDKEYDIGLIGSWNWEINRQGVIWFLENVLPVLPRDVSVAIAGAGSETLQCSDSRLTKLGRVPDAARFMQGCRALAVPTTVGSGIQLKTIEGIAQGIPLVATSLAMRGIVDAPEHVRVADSAEGFARELSVARGSDRPDPATGRNWANARKLNFENDISILINNLKLSG</sequence>
<keyword evidence="2" id="KW-0808">Transferase</keyword>
<dbReference type="Pfam" id="PF13692">
    <property type="entry name" value="Glyco_trans_1_4"/>
    <property type="match status" value="1"/>
</dbReference>
<protein>
    <submittedName>
        <fullName evidence="2">Glycosyltransferase</fullName>
    </submittedName>
</protein>
<reference evidence="2 3" key="1">
    <citation type="submission" date="2019-06" db="EMBL/GenBank/DDBJ databases">
        <authorList>
            <person name="Li M."/>
        </authorList>
    </citation>
    <scope>NUCLEOTIDE SEQUENCE [LARGE SCALE GENOMIC DNA]</scope>
    <source>
        <strain evidence="2 3">BGMRC2036</strain>
    </source>
</reference>
<dbReference type="Gene3D" id="3.40.50.2000">
    <property type="entry name" value="Glycogen Phosphorylase B"/>
    <property type="match status" value="2"/>
</dbReference>
<feature type="domain" description="Glycosyltransferase subfamily 4-like N-terminal" evidence="1">
    <location>
        <begin position="17"/>
        <end position="202"/>
    </location>
</feature>
<dbReference type="GO" id="GO:0016757">
    <property type="term" value="F:glycosyltransferase activity"/>
    <property type="evidence" value="ECO:0007669"/>
    <property type="project" value="UniProtKB-ARBA"/>
</dbReference>
<proteinExistence type="predicted"/>
<dbReference type="OrthoDB" id="8432722at2"/>
<keyword evidence="3" id="KW-1185">Reference proteome</keyword>
<gene>
    <name evidence="2" type="ORF">FJU08_21115</name>
</gene>
<dbReference type="AlphaFoldDB" id="A0A506U0T4"/>
<accession>A0A506U0T4</accession>
<dbReference type="RefSeq" id="WP_141151034.1">
    <property type="nucleotide sequence ID" value="NZ_VHLG01000020.1"/>
</dbReference>
<name>A0A506U0T4_9HYPH</name>
<dbReference type="Pfam" id="PF13579">
    <property type="entry name" value="Glyco_trans_4_4"/>
    <property type="match status" value="1"/>
</dbReference>
<dbReference type="Proteomes" id="UP000318801">
    <property type="component" value="Unassembled WGS sequence"/>
</dbReference>